<sequence length="160" mass="16908">MEISRRSSEIATAAATALVGLIVCYGALQNGIAWEESGPSSGFFPFCVGCLIVFGSAVTGAQALLRSGRVQPPFLDGERARAAILFFLPIVAFAALSVWLGLYVAMAIYIVYAMYVPGRLRLATSIAAGLAVAAVNFVIFEKLFMVPLLKGPLLNAVGIY</sequence>
<evidence type="ECO:0000259" key="2">
    <source>
        <dbReference type="Pfam" id="PF07331"/>
    </source>
</evidence>
<dbReference type="AlphaFoldDB" id="A0A2U8VQF1"/>
<dbReference type="RefSeq" id="WP_109951005.1">
    <property type="nucleotide sequence ID" value="NZ_CP029551.1"/>
</dbReference>
<keyword evidence="1" id="KW-1133">Transmembrane helix</keyword>
<keyword evidence="4" id="KW-1185">Reference proteome</keyword>
<reference evidence="3 4" key="1">
    <citation type="submission" date="2018-05" db="EMBL/GenBank/DDBJ databases">
        <title>Complete Genome Sequence of Methylobacterium sp. 17Sr1-43.</title>
        <authorList>
            <person name="Srinivasan S."/>
        </authorList>
    </citation>
    <scope>NUCLEOTIDE SEQUENCE [LARGE SCALE GENOMIC DNA]</scope>
    <source>
        <strain evidence="3 4">17Sr1-43</strain>
    </source>
</reference>
<dbReference type="EMBL" id="CP029551">
    <property type="protein sequence ID" value="AWN35893.1"/>
    <property type="molecule type" value="Genomic_DNA"/>
</dbReference>
<dbReference type="KEGG" id="meti:DK427_09200"/>
<evidence type="ECO:0000313" key="4">
    <source>
        <dbReference type="Proteomes" id="UP000246058"/>
    </source>
</evidence>
<accession>A0A2U8VQF1</accession>
<keyword evidence="1" id="KW-0472">Membrane</keyword>
<keyword evidence="1" id="KW-0812">Transmembrane</keyword>
<name>A0A2U8VQF1_9HYPH</name>
<feature type="domain" description="DUF1468" evidence="2">
    <location>
        <begin position="14"/>
        <end position="148"/>
    </location>
</feature>
<protein>
    <recommendedName>
        <fullName evidence="2">DUF1468 domain-containing protein</fullName>
    </recommendedName>
</protein>
<dbReference type="Proteomes" id="UP000246058">
    <property type="component" value="Chromosome"/>
</dbReference>
<gene>
    <name evidence="3" type="ORF">DK427_09200</name>
</gene>
<dbReference type="InterPro" id="IPR009936">
    <property type="entry name" value="DUF1468"/>
</dbReference>
<evidence type="ECO:0000313" key="3">
    <source>
        <dbReference type="EMBL" id="AWN35893.1"/>
    </source>
</evidence>
<feature type="transmembrane region" description="Helical" evidence="1">
    <location>
        <begin position="120"/>
        <end position="140"/>
    </location>
</feature>
<feature type="transmembrane region" description="Helical" evidence="1">
    <location>
        <begin position="42"/>
        <end position="65"/>
    </location>
</feature>
<organism evidence="3 4">
    <name type="scientific">Methylobacterium radiodurans</name>
    <dbReference type="NCBI Taxonomy" id="2202828"/>
    <lineage>
        <taxon>Bacteria</taxon>
        <taxon>Pseudomonadati</taxon>
        <taxon>Pseudomonadota</taxon>
        <taxon>Alphaproteobacteria</taxon>
        <taxon>Hyphomicrobiales</taxon>
        <taxon>Methylobacteriaceae</taxon>
        <taxon>Methylobacterium</taxon>
    </lineage>
</organism>
<evidence type="ECO:0000256" key="1">
    <source>
        <dbReference type="SAM" id="Phobius"/>
    </source>
</evidence>
<dbReference type="Pfam" id="PF07331">
    <property type="entry name" value="TctB"/>
    <property type="match status" value="1"/>
</dbReference>
<proteinExistence type="predicted"/>
<dbReference type="OrthoDB" id="6183775at2"/>
<feature type="transmembrane region" description="Helical" evidence="1">
    <location>
        <begin position="86"/>
        <end position="114"/>
    </location>
</feature>